<gene>
    <name evidence="2" type="ORF">HMPREF0758_4877</name>
</gene>
<keyword evidence="3" id="KW-1185">Reference proteome</keyword>
<dbReference type="HOGENOM" id="CLU_3296408_0_0_6"/>
<dbReference type="AlphaFoldDB" id="D4E9M7"/>
<name>D4E9M7_SEROD</name>
<reference evidence="2 3" key="1">
    <citation type="submission" date="2010-01" db="EMBL/GenBank/DDBJ databases">
        <authorList>
            <person name="Muzny D."/>
            <person name="Qin X."/>
            <person name="Deng J."/>
            <person name="Jiang H."/>
            <person name="Liu Y."/>
            <person name="Qu J."/>
            <person name="Song X.-Z."/>
            <person name="Zhang L."/>
            <person name="Thornton R."/>
            <person name="Coyle M."/>
            <person name="Francisco L."/>
            <person name="Jackson L."/>
            <person name="Javaid M."/>
            <person name="Korchina V."/>
            <person name="Kovar C."/>
            <person name="Mata R."/>
            <person name="Mathew T."/>
            <person name="Ngo R."/>
            <person name="Nguyen L."/>
            <person name="Nguyen N."/>
            <person name="Okwuonu G."/>
            <person name="Ongeri F."/>
            <person name="Pham C."/>
            <person name="Simmons D."/>
            <person name="Wilczek-Boney K."/>
            <person name="Hale W."/>
            <person name="Jakkamsetti A."/>
            <person name="Pham P."/>
            <person name="Ruth R."/>
            <person name="San Lucas F."/>
            <person name="Warren J."/>
            <person name="Zhang J."/>
            <person name="Zhao Z."/>
            <person name="Zhou C."/>
            <person name="Zhu D."/>
            <person name="Lee S."/>
            <person name="Bess C."/>
            <person name="Blankenburg K."/>
            <person name="Forbes L."/>
            <person name="Fu Q."/>
            <person name="Gubbala S."/>
            <person name="Hirani K."/>
            <person name="Jayaseelan J.C."/>
            <person name="Lara F."/>
            <person name="Munidasa M."/>
            <person name="Palculict T."/>
            <person name="Patil S."/>
            <person name="Pu L.-L."/>
            <person name="Saada N."/>
            <person name="Tang L."/>
            <person name="Weissenberger G."/>
            <person name="Zhu Y."/>
            <person name="Hemphill L."/>
            <person name="Shang Y."/>
            <person name="Youmans B."/>
            <person name="Ayvaz T."/>
            <person name="Ross M."/>
            <person name="Santibanez J."/>
            <person name="Aqrawi P."/>
            <person name="Gross S."/>
            <person name="Joshi V."/>
            <person name="Fowler G."/>
            <person name="Nazareth L."/>
            <person name="Reid J."/>
            <person name="Worley K."/>
            <person name="Petrosino J."/>
            <person name="Highlander S."/>
            <person name="Gibbs R."/>
        </authorList>
    </citation>
    <scope>NUCLEOTIDE SEQUENCE [LARGE SCALE GENOMIC DNA]</scope>
    <source>
        <strain evidence="2 3">DSM 4582</strain>
    </source>
</reference>
<feature type="compositionally biased region" description="Polar residues" evidence="1">
    <location>
        <begin position="1"/>
        <end position="10"/>
    </location>
</feature>
<dbReference type="Proteomes" id="UP000005723">
    <property type="component" value="Unassembled WGS sequence"/>
</dbReference>
<protein>
    <submittedName>
        <fullName evidence="2">Uncharacterized protein</fullName>
    </submittedName>
</protein>
<organism evidence="2 3">
    <name type="scientific">Serratia odorifera DSM 4582</name>
    <dbReference type="NCBI Taxonomy" id="667129"/>
    <lineage>
        <taxon>Bacteria</taxon>
        <taxon>Pseudomonadati</taxon>
        <taxon>Pseudomonadota</taxon>
        <taxon>Gammaproteobacteria</taxon>
        <taxon>Enterobacterales</taxon>
        <taxon>Yersiniaceae</taxon>
        <taxon>Serratia</taxon>
    </lineage>
</organism>
<feature type="region of interest" description="Disordered" evidence="1">
    <location>
        <begin position="1"/>
        <end position="22"/>
    </location>
</feature>
<sequence>MPFIASSTRPDGQLAKKRAKDNGLARLQRSKALSLLHLLG</sequence>
<evidence type="ECO:0000313" key="3">
    <source>
        <dbReference type="Proteomes" id="UP000005723"/>
    </source>
</evidence>
<comment type="caution">
    <text evidence="2">The sequence shown here is derived from an EMBL/GenBank/DDBJ whole genome shotgun (WGS) entry which is preliminary data.</text>
</comment>
<evidence type="ECO:0000313" key="2">
    <source>
        <dbReference type="EMBL" id="EFE93444.1"/>
    </source>
</evidence>
<dbReference type="STRING" id="667129.HMPREF0758_4877"/>
<proteinExistence type="predicted"/>
<accession>D4E9M7</accession>
<evidence type="ECO:0000256" key="1">
    <source>
        <dbReference type="SAM" id="MobiDB-lite"/>
    </source>
</evidence>
<dbReference type="EMBL" id="ADBY01000060">
    <property type="protein sequence ID" value="EFE93444.1"/>
    <property type="molecule type" value="Genomic_DNA"/>
</dbReference>